<protein>
    <submittedName>
        <fullName evidence="1">Uncharacterized protein</fullName>
    </submittedName>
</protein>
<sequence length="177" mass="20173">MFEGNYLINYLATRGPELQPFVHGLSKVPHALSFTFFLFTSNQATSDHYAIGLKILNQLVYEMNQVSPAEGPYNMQLMSFTSIHRFIDEGCKEKLAPYSAICAALRPLFTGYRVSTDVPKKSQNAYTPKRCNQQLSLPKQVAELIGFQRCMHSCLEYLEAVPWVGDEEEEKVLLWLL</sequence>
<reference evidence="1 2" key="1">
    <citation type="submission" date="2024-01" db="EMBL/GenBank/DDBJ databases">
        <title>Genome assemblies of Stephania.</title>
        <authorList>
            <person name="Yang L."/>
        </authorList>
    </citation>
    <scope>NUCLEOTIDE SEQUENCE [LARGE SCALE GENOMIC DNA]</scope>
    <source>
        <strain evidence="1">JXDWG</strain>
        <tissue evidence="1">Leaf</tissue>
    </source>
</reference>
<comment type="caution">
    <text evidence="1">The sequence shown here is derived from an EMBL/GenBank/DDBJ whole genome shotgun (WGS) entry which is preliminary data.</text>
</comment>
<evidence type="ECO:0000313" key="1">
    <source>
        <dbReference type="EMBL" id="KAK9094337.1"/>
    </source>
</evidence>
<organism evidence="1 2">
    <name type="scientific">Stephania cephalantha</name>
    <dbReference type="NCBI Taxonomy" id="152367"/>
    <lineage>
        <taxon>Eukaryota</taxon>
        <taxon>Viridiplantae</taxon>
        <taxon>Streptophyta</taxon>
        <taxon>Embryophyta</taxon>
        <taxon>Tracheophyta</taxon>
        <taxon>Spermatophyta</taxon>
        <taxon>Magnoliopsida</taxon>
        <taxon>Ranunculales</taxon>
        <taxon>Menispermaceae</taxon>
        <taxon>Menispermoideae</taxon>
        <taxon>Cissampelideae</taxon>
        <taxon>Stephania</taxon>
    </lineage>
</organism>
<dbReference type="Proteomes" id="UP001419268">
    <property type="component" value="Unassembled WGS sequence"/>
</dbReference>
<dbReference type="EMBL" id="JBBNAG010000011">
    <property type="protein sequence ID" value="KAK9094337.1"/>
    <property type="molecule type" value="Genomic_DNA"/>
</dbReference>
<accession>A0AAP0EP59</accession>
<evidence type="ECO:0000313" key="2">
    <source>
        <dbReference type="Proteomes" id="UP001419268"/>
    </source>
</evidence>
<gene>
    <name evidence="1" type="ORF">Scep_025806</name>
</gene>
<dbReference type="AlphaFoldDB" id="A0AAP0EP59"/>
<proteinExistence type="predicted"/>
<name>A0AAP0EP59_9MAGN</name>
<keyword evidence="2" id="KW-1185">Reference proteome</keyword>